<proteinExistence type="predicted"/>
<evidence type="ECO:0000313" key="2">
    <source>
        <dbReference type="EMBL" id="GII24851.1"/>
    </source>
</evidence>
<evidence type="ECO:0000313" key="3">
    <source>
        <dbReference type="Proteomes" id="UP000599074"/>
    </source>
</evidence>
<gene>
    <name evidence="2" type="ORF">Pme01_44480</name>
</gene>
<dbReference type="Pfam" id="PF13466">
    <property type="entry name" value="STAS_2"/>
    <property type="match status" value="1"/>
</dbReference>
<comment type="caution">
    <text evidence="2">The sequence shown here is derived from an EMBL/GenBank/DDBJ whole genome shotgun (WGS) entry which is preliminary data.</text>
</comment>
<dbReference type="PROSITE" id="PS50801">
    <property type="entry name" value="STAS"/>
    <property type="match status" value="1"/>
</dbReference>
<reference evidence="2" key="1">
    <citation type="submission" date="2021-01" db="EMBL/GenBank/DDBJ databases">
        <title>Whole genome shotgun sequence of Planosporangium mesophilum NBRC 109066.</title>
        <authorList>
            <person name="Komaki H."/>
            <person name="Tamura T."/>
        </authorList>
    </citation>
    <scope>NUCLEOTIDE SEQUENCE</scope>
    <source>
        <strain evidence="2">NBRC 109066</strain>
    </source>
</reference>
<dbReference type="PANTHER" id="PTHR33495">
    <property type="entry name" value="ANTI-SIGMA FACTOR ANTAGONIST TM_1081-RELATED-RELATED"/>
    <property type="match status" value="1"/>
</dbReference>
<protein>
    <recommendedName>
        <fullName evidence="1">STAS domain-containing protein</fullName>
    </recommendedName>
</protein>
<dbReference type="SUPFAM" id="SSF52091">
    <property type="entry name" value="SpoIIaa-like"/>
    <property type="match status" value="1"/>
</dbReference>
<sequence length="113" mass="11953">MTLAHAVSHADGQVTIVLAGEADIAGRDMLRDVLFDAVAERPARITVDVRGLVFIDATSIAALIAARRAALHHGCAFVVTNTRGQVRRVLGITGVLTTLTRTQLPRQATDQAG</sequence>
<keyword evidence="3" id="KW-1185">Reference proteome</keyword>
<dbReference type="GO" id="GO:0043856">
    <property type="term" value="F:anti-sigma factor antagonist activity"/>
    <property type="evidence" value="ECO:0007669"/>
    <property type="project" value="TreeGrafter"/>
</dbReference>
<organism evidence="2 3">
    <name type="scientific">Planosporangium mesophilum</name>
    <dbReference type="NCBI Taxonomy" id="689768"/>
    <lineage>
        <taxon>Bacteria</taxon>
        <taxon>Bacillati</taxon>
        <taxon>Actinomycetota</taxon>
        <taxon>Actinomycetes</taxon>
        <taxon>Micromonosporales</taxon>
        <taxon>Micromonosporaceae</taxon>
        <taxon>Planosporangium</taxon>
    </lineage>
</organism>
<evidence type="ECO:0000259" key="1">
    <source>
        <dbReference type="PROSITE" id="PS50801"/>
    </source>
</evidence>
<accession>A0A8J3TG10</accession>
<dbReference type="EMBL" id="BOON01000043">
    <property type="protein sequence ID" value="GII24851.1"/>
    <property type="molecule type" value="Genomic_DNA"/>
</dbReference>
<dbReference type="Gene3D" id="3.30.750.24">
    <property type="entry name" value="STAS domain"/>
    <property type="match status" value="1"/>
</dbReference>
<dbReference type="CDD" id="cd07043">
    <property type="entry name" value="STAS_anti-anti-sigma_factors"/>
    <property type="match status" value="1"/>
</dbReference>
<feature type="domain" description="STAS" evidence="1">
    <location>
        <begin position="3"/>
        <end position="113"/>
    </location>
</feature>
<dbReference type="PANTHER" id="PTHR33495:SF2">
    <property type="entry name" value="ANTI-SIGMA FACTOR ANTAGONIST TM_1081-RELATED"/>
    <property type="match status" value="1"/>
</dbReference>
<name>A0A8J3TG10_9ACTN</name>
<dbReference type="InterPro" id="IPR058548">
    <property type="entry name" value="MlaB-like_STAS"/>
</dbReference>
<dbReference type="AlphaFoldDB" id="A0A8J3TG10"/>
<dbReference type="InterPro" id="IPR002645">
    <property type="entry name" value="STAS_dom"/>
</dbReference>
<dbReference type="InterPro" id="IPR036513">
    <property type="entry name" value="STAS_dom_sf"/>
</dbReference>
<dbReference type="Proteomes" id="UP000599074">
    <property type="component" value="Unassembled WGS sequence"/>
</dbReference>
<dbReference type="RefSeq" id="WP_168113818.1">
    <property type="nucleotide sequence ID" value="NZ_BOON01000043.1"/>
</dbReference>